<dbReference type="InterPro" id="IPR009016">
    <property type="entry name" value="Fe_hydrogenase"/>
</dbReference>
<dbReference type="SUPFAM" id="SSF54862">
    <property type="entry name" value="4Fe-4S ferredoxins"/>
    <property type="match status" value="1"/>
</dbReference>
<evidence type="ECO:0000313" key="8">
    <source>
        <dbReference type="Proteomes" id="UP000007652"/>
    </source>
</evidence>
<dbReference type="InterPro" id="IPR017900">
    <property type="entry name" value="4Fe4S_Fe_S_CS"/>
</dbReference>
<sequence length="407" mass="45474">MKEIFHSVSLIEERCIGCTKCLMNCPVEAIRIKNGKAVIYNEKCIDCGECIRVCPYGAHVSKGNSLNDTEGYKIKVLIPSVTLYPQFGQEINPEEINKALLSLGFDEVFDITFACDVKAEILKKEITKVEKPAISTLCPSIIRLIEKDFPSLNDHIVKMLTPIEISAALIREKYCKMGYKENEIGIFFLTPCPSWITKIKELKYNEKIGFDGAIAISEVYPKLLKVLNKTSNKTYRKISKTGLLWSFSGGQSQAIGIDNFLAVDGIKNVIKLFNDVEKGKIKDVDYIEAYACTRGCLGGLFLIENPFNAERIAKKIIANGEFSYNVELHDEFQSKFAREDILKVNLKFADDFESAVKMIKNMNKIINMLPGTDCGLCGSPSCRAFAEDVVKGLANLNDCKFIKNGGE</sequence>
<dbReference type="PROSITE" id="PS51656">
    <property type="entry name" value="4FE4S"/>
    <property type="match status" value="1"/>
</dbReference>
<keyword evidence="2" id="KW-0479">Metal-binding</keyword>
<dbReference type="Gene3D" id="3.40.950.10">
    <property type="entry name" value="Fe-only Hydrogenase (Larger Subunit), Chain L, domain 3"/>
    <property type="match status" value="1"/>
</dbReference>
<evidence type="ECO:0000256" key="4">
    <source>
        <dbReference type="ARBA" id="ARBA00023014"/>
    </source>
</evidence>
<comment type="caution">
    <text evidence="7">The sequence shown here is derived from an EMBL/GenBank/DDBJ whole genome shotgun (WGS) entry which is preliminary data.</text>
</comment>
<name>I7LHJ7_9CLOT</name>
<dbReference type="InterPro" id="IPR007202">
    <property type="entry name" value="4Fe-4S_dom"/>
</dbReference>
<dbReference type="STRING" id="857293.CAAU_2002"/>
<dbReference type="OrthoDB" id="9798098at2"/>
<feature type="domain" description="4Fe-4S ferredoxin-type" evidence="5">
    <location>
        <begin position="6"/>
        <end position="34"/>
    </location>
</feature>
<proteinExistence type="predicted"/>
<gene>
    <name evidence="7" type="ORF">CAAU_2002</name>
</gene>
<dbReference type="RefSeq" id="WP_008909343.1">
    <property type="nucleotide sequence ID" value="NZ_CAKP01000105.1"/>
</dbReference>
<keyword evidence="7" id="KW-0560">Oxidoreductase</keyword>
<evidence type="ECO:0000259" key="6">
    <source>
        <dbReference type="PROSITE" id="PS51656"/>
    </source>
</evidence>
<evidence type="ECO:0000259" key="5">
    <source>
        <dbReference type="PROSITE" id="PS51379"/>
    </source>
</evidence>
<evidence type="ECO:0000313" key="7">
    <source>
        <dbReference type="EMBL" id="CCJ34086.1"/>
    </source>
</evidence>
<dbReference type="eggNOG" id="COG4624">
    <property type="taxonomic scope" value="Bacteria"/>
</dbReference>
<dbReference type="PROSITE" id="PS00198">
    <property type="entry name" value="4FE4S_FER_1"/>
    <property type="match status" value="1"/>
</dbReference>
<dbReference type="AlphaFoldDB" id="I7LHJ7"/>
<keyword evidence="3" id="KW-0408">Iron</keyword>
<evidence type="ECO:0000256" key="3">
    <source>
        <dbReference type="ARBA" id="ARBA00023004"/>
    </source>
</evidence>
<dbReference type="InterPro" id="IPR017896">
    <property type="entry name" value="4Fe4S_Fe-S-bd"/>
</dbReference>
<dbReference type="EMBL" id="CAKP01000105">
    <property type="protein sequence ID" value="CCJ34086.1"/>
    <property type="molecule type" value="Genomic_DNA"/>
</dbReference>
<dbReference type="InterPro" id="IPR050395">
    <property type="entry name" value="4Fe4S_Ferredoxin_RnfB"/>
</dbReference>
<keyword evidence="8" id="KW-1185">Reference proteome</keyword>
<feature type="domain" description="4Fe-4S ferredoxin-type" evidence="5">
    <location>
        <begin position="35"/>
        <end position="64"/>
    </location>
</feature>
<dbReference type="Proteomes" id="UP000007652">
    <property type="component" value="Unassembled WGS sequence"/>
</dbReference>
<evidence type="ECO:0000256" key="1">
    <source>
        <dbReference type="ARBA" id="ARBA00022485"/>
    </source>
</evidence>
<dbReference type="EC" id="1.12.7.2" evidence="7"/>
<dbReference type="SUPFAM" id="SSF53920">
    <property type="entry name" value="Fe-only hydrogenase"/>
    <property type="match status" value="1"/>
</dbReference>
<dbReference type="PANTHER" id="PTHR43560">
    <property type="entry name" value="ION-TRANSLOCATING OXIDOREDUCTASE COMPLEX SUBUNIT B"/>
    <property type="match status" value="1"/>
</dbReference>
<evidence type="ECO:0000256" key="2">
    <source>
        <dbReference type="ARBA" id="ARBA00022723"/>
    </source>
</evidence>
<organism evidence="7 8">
    <name type="scientific">Caloramator australicus RC3</name>
    <dbReference type="NCBI Taxonomy" id="857293"/>
    <lineage>
        <taxon>Bacteria</taxon>
        <taxon>Bacillati</taxon>
        <taxon>Bacillota</taxon>
        <taxon>Clostridia</taxon>
        <taxon>Eubacteriales</taxon>
        <taxon>Clostridiaceae</taxon>
        <taxon>Caloramator</taxon>
    </lineage>
</organism>
<dbReference type="Pfam" id="PF04060">
    <property type="entry name" value="FeS"/>
    <property type="match status" value="1"/>
</dbReference>
<protein>
    <submittedName>
        <fullName evidence="7">Periplasmic [Fe] hydrogenase</fullName>
        <ecNumber evidence="7">1.12.7.2</ecNumber>
    </submittedName>
</protein>
<dbReference type="Pfam" id="PF12838">
    <property type="entry name" value="Fer4_7"/>
    <property type="match status" value="1"/>
</dbReference>
<dbReference type="GO" id="GO:0051539">
    <property type="term" value="F:4 iron, 4 sulfur cluster binding"/>
    <property type="evidence" value="ECO:0007669"/>
    <property type="project" value="UniProtKB-KW"/>
</dbReference>
<dbReference type="PROSITE" id="PS51379">
    <property type="entry name" value="4FE4S_FER_2"/>
    <property type="match status" value="2"/>
</dbReference>
<accession>I7LHJ7</accession>
<feature type="domain" description="4Fe-4S" evidence="6">
    <location>
        <begin position="357"/>
        <end position="407"/>
    </location>
</feature>
<keyword evidence="4" id="KW-0411">Iron-sulfur</keyword>
<dbReference type="Gene3D" id="3.30.70.20">
    <property type="match status" value="1"/>
</dbReference>
<dbReference type="Gene3D" id="1.10.15.40">
    <property type="entry name" value="Electron transport complex subunit B, putative Fe-S cluster"/>
    <property type="match status" value="1"/>
</dbReference>
<dbReference type="GO" id="GO:0008901">
    <property type="term" value="F:ferredoxin hydrogenase activity"/>
    <property type="evidence" value="ECO:0007669"/>
    <property type="project" value="UniProtKB-EC"/>
</dbReference>
<reference evidence="7 8" key="1">
    <citation type="journal article" date="2011" name="J. Bacteriol.">
        <title>Draft genome sequence of Caloramator australicus strain RC3T, a thermoanaerobe from the Great Artesian Basin of Australia.</title>
        <authorList>
            <person name="Ogg C.D."/>
            <person name="Patel B.K.C."/>
        </authorList>
    </citation>
    <scope>NUCLEOTIDE SEQUENCE [LARGE SCALE GENOMIC DNA]</scope>
    <source>
        <strain evidence="7 8">RC3</strain>
    </source>
</reference>
<dbReference type="eggNOG" id="COG2000">
    <property type="taxonomic scope" value="Bacteria"/>
</dbReference>
<keyword evidence="1" id="KW-0004">4Fe-4S</keyword>
<dbReference type="Pfam" id="PF02906">
    <property type="entry name" value="Fe_hyd_lg_C"/>
    <property type="match status" value="2"/>
</dbReference>
<dbReference type="eggNOG" id="COG2221">
    <property type="taxonomic scope" value="Bacteria"/>
</dbReference>
<dbReference type="InterPro" id="IPR004108">
    <property type="entry name" value="Fe_hydrogenase_lsu_C"/>
</dbReference>
<dbReference type="GO" id="GO:0046872">
    <property type="term" value="F:metal ion binding"/>
    <property type="evidence" value="ECO:0007669"/>
    <property type="project" value="UniProtKB-KW"/>
</dbReference>
<dbReference type="PANTHER" id="PTHR43560:SF1">
    <property type="entry name" value="ION-TRANSLOCATING OXIDOREDUCTASE COMPLEX SUBUNIT B"/>
    <property type="match status" value="1"/>
</dbReference>